<organism evidence="1 2">
    <name type="scientific">Flavobacterium frigoris (strain PS1)</name>
    <dbReference type="NCBI Taxonomy" id="1086011"/>
    <lineage>
        <taxon>Bacteria</taxon>
        <taxon>Pseudomonadati</taxon>
        <taxon>Bacteroidota</taxon>
        <taxon>Flavobacteriia</taxon>
        <taxon>Flavobacteriales</taxon>
        <taxon>Flavobacteriaceae</taxon>
        <taxon>Flavobacterium</taxon>
    </lineage>
</organism>
<dbReference type="AlphaFoldDB" id="H7FQS3"/>
<evidence type="ECO:0000313" key="1">
    <source>
        <dbReference type="EMBL" id="EIA09203.1"/>
    </source>
</evidence>
<name>H7FQS3_FLAFP</name>
<proteinExistence type="predicted"/>
<dbReference type="Proteomes" id="UP000005566">
    <property type="component" value="Unassembled WGS sequence"/>
</dbReference>
<keyword evidence="2" id="KW-1185">Reference proteome</keyword>
<sequence>MSSSNRKKQKKINSRAPLRASHTALIGDFLFNYFKETNH</sequence>
<protein>
    <submittedName>
        <fullName evidence="1">Uncharacterized protein</fullName>
    </submittedName>
</protein>
<dbReference type="STRING" id="1086011.HJ01_01589"/>
<dbReference type="EMBL" id="AHKF01000016">
    <property type="protein sequence ID" value="EIA09203.1"/>
    <property type="molecule type" value="Genomic_DNA"/>
</dbReference>
<comment type="caution">
    <text evidence="1">The sequence shown here is derived from an EMBL/GenBank/DDBJ whole genome shotgun (WGS) entry which is preliminary data.</text>
</comment>
<evidence type="ECO:0000313" key="2">
    <source>
        <dbReference type="Proteomes" id="UP000005566"/>
    </source>
</evidence>
<accession>H7FQS3</accession>
<gene>
    <name evidence="1" type="ORF">HJ01_01589</name>
</gene>
<reference evidence="1 2" key="1">
    <citation type="journal article" date="2014" name="Acta Crystallogr. D">
        <title>Structure-based characterization and antifreeze properties of a hyperactive ice-binding protein from the Antarctic bacterium Flavobacterium frigoris PS1.</title>
        <authorList>
            <person name="Do H."/>
            <person name="Kim S.J."/>
            <person name="Kim H.J."/>
            <person name="Lee J.H."/>
        </authorList>
    </citation>
    <scope>NUCLEOTIDE SEQUENCE [LARGE SCALE GENOMIC DNA]</scope>
    <source>
        <strain evidence="1 2">PS1</strain>
    </source>
</reference>